<dbReference type="SMART" id="SM00862">
    <property type="entry name" value="Trans_reg_C"/>
    <property type="match status" value="1"/>
</dbReference>
<dbReference type="Pfam" id="PF03704">
    <property type="entry name" value="BTAD"/>
    <property type="match status" value="1"/>
</dbReference>
<evidence type="ECO:0000313" key="8">
    <source>
        <dbReference type="Proteomes" id="UP000239415"/>
    </source>
</evidence>
<evidence type="ECO:0000256" key="3">
    <source>
        <dbReference type="ARBA" id="ARBA00023125"/>
    </source>
</evidence>
<evidence type="ECO:0000256" key="4">
    <source>
        <dbReference type="ARBA" id="ARBA00023163"/>
    </source>
</evidence>
<dbReference type="SMART" id="SM01043">
    <property type="entry name" value="BTAD"/>
    <property type="match status" value="1"/>
</dbReference>
<dbReference type="PANTHER" id="PTHR35807:SF1">
    <property type="entry name" value="TRANSCRIPTIONAL REGULATOR REDD"/>
    <property type="match status" value="1"/>
</dbReference>
<dbReference type="InterPro" id="IPR005158">
    <property type="entry name" value="BTAD"/>
</dbReference>
<dbReference type="InterPro" id="IPR041664">
    <property type="entry name" value="AAA_16"/>
</dbReference>
<keyword evidence="8" id="KW-1185">Reference proteome</keyword>
<dbReference type="Gene3D" id="1.25.40.10">
    <property type="entry name" value="Tetratricopeptide repeat domain"/>
    <property type="match status" value="1"/>
</dbReference>
<keyword evidence="4" id="KW-0804">Transcription</keyword>
<dbReference type="EMBL" id="PVMZ01000002">
    <property type="protein sequence ID" value="PRX24849.1"/>
    <property type="molecule type" value="Genomic_DNA"/>
</dbReference>
<dbReference type="InterPro" id="IPR001867">
    <property type="entry name" value="OmpR/PhoB-type_DNA-bd"/>
</dbReference>
<evidence type="ECO:0000256" key="5">
    <source>
        <dbReference type="PROSITE-ProRule" id="PRU01091"/>
    </source>
</evidence>
<name>A0A2T0KMJ0_9ACTN</name>
<dbReference type="PANTHER" id="PTHR35807">
    <property type="entry name" value="TRANSCRIPTIONAL REGULATOR REDD-RELATED"/>
    <property type="match status" value="1"/>
</dbReference>
<dbReference type="InterPro" id="IPR016032">
    <property type="entry name" value="Sig_transdc_resp-reg_C-effctor"/>
</dbReference>
<feature type="DNA-binding region" description="OmpR/PhoB-type" evidence="5">
    <location>
        <begin position="1"/>
        <end position="98"/>
    </location>
</feature>
<dbReference type="InterPro" id="IPR036388">
    <property type="entry name" value="WH-like_DNA-bd_sf"/>
</dbReference>
<evidence type="ECO:0000256" key="2">
    <source>
        <dbReference type="ARBA" id="ARBA00023015"/>
    </source>
</evidence>
<dbReference type="Pfam" id="PF00486">
    <property type="entry name" value="Trans_reg_C"/>
    <property type="match status" value="1"/>
</dbReference>
<dbReference type="SUPFAM" id="SSF52540">
    <property type="entry name" value="P-loop containing nucleoside triphosphate hydrolases"/>
    <property type="match status" value="1"/>
</dbReference>
<dbReference type="AlphaFoldDB" id="A0A2T0KMJ0"/>
<feature type="domain" description="OmpR/PhoB-type" evidence="6">
    <location>
        <begin position="1"/>
        <end position="98"/>
    </location>
</feature>
<dbReference type="InterPro" id="IPR011990">
    <property type="entry name" value="TPR-like_helical_dom_sf"/>
</dbReference>
<reference evidence="7 8" key="1">
    <citation type="submission" date="2018-03" db="EMBL/GenBank/DDBJ databases">
        <title>Genomic Encyclopedia of Archaeal and Bacterial Type Strains, Phase II (KMG-II): from individual species to whole genera.</title>
        <authorList>
            <person name="Goeker M."/>
        </authorList>
    </citation>
    <scope>NUCLEOTIDE SEQUENCE [LARGE SCALE GENOMIC DNA]</scope>
    <source>
        <strain evidence="7 8">DSM 43146</strain>
    </source>
</reference>
<organism evidence="7 8">
    <name type="scientific">Actinoplanes italicus</name>
    <dbReference type="NCBI Taxonomy" id="113567"/>
    <lineage>
        <taxon>Bacteria</taxon>
        <taxon>Bacillati</taxon>
        <taxon>Actinomycetota</taxon>
        <taxon>Actinomycetes</taxon>
        <taxon>Micromonosporales</taxon>
        <taxon>Micromonosporaceae</taxon>
        <taxon>Actinoplanes</taxon>
    </lineage>
</organism>
<gene>
    <name evidence="7" type="ORF">CLV67_102629</name>
</gene>
<dbReference type="PROSITE" id="PS51755">
    <property type="entry name" value="OMPR_PHOB"/>
    <property type="match status" value="1"/>
</dbReference>
<comment type="similarity">
    <text evidence="1">Belongs to the AfsR/DnrI/RedD regulatory family.</text>
</comment>
<dbReference type="Pfam" id="PF13191">
    <property type="entry name" value="AAA_16"/>
    <property type="match status" value="1"/>
</dbReference>
<evidence type="ECO:0000259" key="6">
    <source>
        <dbReference type="PROSITE" id="PS51755"/>
    </source>
</evidence>
<dbReference type="GO" id="GO:0006355">
    <property type="term" value="P:regulation of DNA-templated transcription"/>
    <property type="evidence" value="ECO:0007669"/>
    <property type="project" value="InterPro"/>
</dbReference>
<evidence type="ECO:0000313" key="7">
    <source>
        <dbReference type="EMBL" id="PRX24849.1"/>
    </source>
</evidence>
<sequence>MRVSVLGQLTVTGGTGEVLPAGELPRRARQVLAVLAARHDRIQSKDALADSVWGDDLPGNHVAALEHYVSVIRRRLQPDGSSASWFIVTRSGGYLFDTSRAGLDLADLRALVRRLDSLTPACPERLSVHADILTLARQLPFPEDPYAEWAEPVRTEVQVAAVNALLQTSECVLSGDPARSLRLAQEAIELNPFLESGYRAAMTAAIAMDRQDDALRIFERCRQLLDEELGVTPSAELIRLKREVLATRTAPVEVLPEPAPRRAPVPAPDPGRELFLGRITELRVLLEPDPPPVVHIVGPSGSGKSAFLAELERHAPGRVGIGHGASSVGVLRHAWLRAALTDLKAPAEVLAVVDAAGPEKPLLRPDLELIGTAFDGTEPIFVAIDDAADLDAASVAELSWLGRHCPALRIVLTYCYPSEIAERPLSGLGSPVVLRLEPLTSRDLSEIGDEELAEKTGGIPALVGAALRPTAVSHAVAMQIARQRTRWMPDPSWEVLRLCAVLGPLSVAELSTLTGYPLPELLSCLDHLVHAHLLTENDDGRVRHRSSLTSAAVSGQVSAASARYLRRRLAADS</sequence>
<keyword evidence="3 5" id="KW-0238">DNA-binding</keyword>
<protein>
    <submittedName>
        <fullName evidence="7">DNA-binding SARP family transcriptional activator</fullName>
    </submittedName>
</protein>
<comment type="caution">
    <text evidence="7">The sequence shown here is derived from an EMBL/GenBank/DDBJ whole genome shotgun (WGS) entry which is preliminary data.</text>
</comment>
<dbReference type="SUPFAM" id="SSF48452">
    <property type="entry name" value="TPR-like"/>
    <property type="match status" value="1"/>
</dbReference>
<dbReference type="RefSeq" id="WP_170153763.1">
    <property type="nucleotide sequence ID" value="NZ_BOMO01000008.1"/>
</dbReference>
<dbReference type="Proteomes" id="UP000239415">
    <property type="component" value="Unassembled WGS sequence"/>
</dbReference>
<keyword evidence="2" id="KW-0805">Transcription regulation</keyword>
<dbReference type="GO" id="GO:0000160">
    <property type="term" value="P:phosphorelay signal transduction system"/>
    <property type="evidence" value="ECO:0007669"/>
    <property type="project" value="InterPro"/>
</dbReference>
<proteinExistence type="inferred from homology"/>
<dbReference type="GO" id="GO:0003677">
    <property type="term" value="F:DNA binding"/>
    <property type="evidence" value="ECO:0007669"/>
    <property type="project" value="UniProtKB-UniRule"/>
</dbReference>
<accession>A0A2T0KMJ0</accession>
<dbReference type="InterPro" id="IPR051677">
    <property type="entry name" value="AfsR-DnrI-RedD_regulator"/>
</dbReference>
<evidence type="ECO:0000256" key="1">
    <source>
        <dbReference type="ARBA" id="ARBA00005820"/>
    </source>
</evidence>
<dbReference type="SUPFAM" id="SSF46894">
    <property type="entry name" value="C-terminal effector domain of the bipartite response regulators"/>
    <property type="match status" value="1"/>
</dbReference>
<dbReference type="InterPro" id="IPR027417">
    <property type="entry name" value="P-loop_NTPase"/>
</dbReference>
<dbReference type="Gene3D" id="1.10.10.10">
    <property type="entry name" value="Winged helix-like DNA-binding domain superfamily/Winged helix DNA-binding domain"/>
    <property type="match status" value="1"/>
</dbReference>